<gene>
    <name evidence="1" type="ORF">FGRAMPH1_01T02565</name>
</gene>
<keyword evidence="3" id="KW-1185">Reference proteome</keyword>
<name>A0A098D2A5_GIBZE</name>
<protein>
    <submittedName>
        <fullName evidence="1">Chromosome 1, complete genome</fullName>
    </submittedName>
</protein>
<reference evidence="2 3" key="1">
    <citation type="journal article" date="2007" name="Science">
        <title>The Fusarium graminearum genome reveals a link between localized polymorphism and pathogen specialization.</title>
        <authorList>
            <person name="Cuomo C.A."/>
            <person name="Gueldener U."/>
            <person name="Xu J.-R."/>
            <person name="Trail F."/>
            <person name="Turgeon B.G."/>
            <person name="Di Pietro A."/>
            <person name="Walton J.D."/>
            <person name="Ma L.-J."/>
            <person name="Baker S.E."/>
            <person name="Rep M."/>
            <person name="Adam G."/>
            <person name="Antoniw J."/>
            <person name="Baldwin T."/>
            <person name="Calvo S.E."/>
            <person name="Chang Y.-L."/>
            <person name="DeCaprio D."/>
            <person name="Gale L.R."/>
            <person name="Gnerre S."/>
            <person name="Goswami R.S."/>
            <person name="Hammond-Kosack K."/>
            <person name="Harris L.J."/>
            <person name="Hilburn K."/>
            <person name="Kennell J.C."/>
            <person name="Kroken S."/>
            <person name="Magnuson J.K."/>
            <person name="Mannhaupt G."/>
            <person name="Mauceli E.W."/>
            <person name="Mewes H.-W."/>
            <person name="Mitterbauer R."/>
            <person name="Muehlbauer G."/>
            <person name="Muensterkoetter M."/>
            <person name="Nelson D."/>
            <person name="O'Donnell K."/>
            <person name="Ouellet T."/>
            <person name="Qi W."/>
            <person name="Quesneville H."/>
            <person name="Roncero M.I.G."/>
            <person name="Seong K.-Y."/>
            <person name="Tetko I.V."/>
            <person name="Urban M."/>
            <person name="Waalwijk C."/>
            <person name="Ward T.J."/>
            <person name="Yao J."/>
            <person name="Birren B.W."/>
            <person name="Kistler H.C."/>
        </authorList>
    </citation>
    <scope>NUCLEOTIDE SEQUENCE [LARGE SCALE GENOMIC DNA]</scope>
    <source>
        <strain evidence="3">ATCC MYA-4620 / CBS 123657 / FGSC 9075 / NRRL 31084 / PH-1</strain>
        <strain evidence="2">PH-1 / ATCC MYA-4620 / FGSC 9075 / NRRL 31084</strain>
    </source>
</reference>
<reference evidence="2" key="4">
    <citation type="submission" date="2017-01" db="UniProtKB">
        <authorList>
            <consortium name="EnsemblFungi"/>
        </authorList>
    </citation>
    <scope>IDENTIFICATION</scope>
    <source>
        <strain evidence="2">PH-1 / ATCC MYA-4620 / FGSC 9075 / NRRL 31084</strain>
    </source>
</reference>
<accession>A0A0E0RPA9</accession>
<sequence>MYFMKGFRGKPYPVYSLVILSHTNHYYPNDVAHMGSLRRSAIFHMRDDMN</sequence>
<dbReference type="VEuPathDB" id="FungiDB:FGRAMPH1_01G02565"/>
<dbReference type="AlphaFoldDB" id="A0A098D2A5"/>
<organism evidence="1 3">
    <name type="scientific">Gibberella zeae (strain ATCC MYA-4620 / CBS 123657 / FGSC 9075 / NRRL 31084 / PH-1)</name>
    <name type="common">Wheat head blight fungus</name>
    <name type="synonym">Fusarium graminearum</name>
    <dbReference type="NCBI Taxonomy" id="229533"/>
    <lineage>
        <taxon>Eukaryota</taxon>
        <taxon>Fungi</taxon>
        <taxon>Dikarya</taxon>
        <taxon>Ascomycota</taxon>
        <taxon>Pezizomycotina</taxon>
        <taxon>Sordariomycetes</taxon>
        <taxon>Hypocreomycetidae</taxon>
        <taxon>Hypocreales</taxon>
        <taxon>Nectriaceae</taxon>
        <taxon>Fusarium</taxon>
    </lineage>
</organism>
<proteinExistence type="predicted"/>
<evidence type="ECO:0000313" key="2">
    <source>
        <dbReference type="EnsemblFungi" id="CEF73084"/>
    </source>
</evidence>
<evidence type="ECO:0000313" key="1">
    <source>
        <dbReference type="EMBL" id="CEF73084.1"/>
    </source>
</evidence>
<reference evidence="1 3" key="3">
    <citation type="journal article" date="2015" name="BMC Genomics">
        <title>The completed genome sequence of the pathogenic ascomycete fungus Fusarium graminearum.</title>
        <authorList>
            <person name="King R."/>
            <person name="Urban M."/>
            <person name="Hammond-Kosack M.C."/>
            <person name="Hassani-Pak K."/>
            <person name="Hammond-Kosack K.E."/>
        </authorList>
    </citation>
    <scope>NUCLEOTIDE SEQUENCE [LARGE SCALE GENOMIC DNA]</scope>
    <source>
        <strain evidence="3">ATCC MYA-4620 / CBS 123657 / FGSC 9075 / NRRL 31084 / PH-1</strain>
        <strain evidence="1">PH-1</strain>
    </source>
</reference>
<dbReference type="Proteomes" id="UP000070720">
    <property type="component" value="Chromosome 1"/>
</dbReference>
<dbReference type="EMBL" id="HG970332">
    <property type="protein sequence ID" value="CEF73084.1"/>
    <property type="molecule type" value="Genomic_DNA"/>
</dbReference>
<accession>A0A098D2A5</accession>
<dbReference type="InParanoid" id="A0A098D2A5"/>
<evidence type="ECO:0000313" key="3">
    <source>
        <dbReference type="Proteomes" id="UP000070720"/>
    </source>
</evidence>
<dbReference type="EnsemblFungi" id="CEF73084">
    <property type="protein sequence ID" value="CEF73084"/>
    <property type="gene ID" value="FGRRES_15112"/>
</dbReference>
<reference evidence="2 3" key="2">
    <citation type="journal article" date="2010" name="Nature">
        <title>Comparative genomics reveals mobile pathogenicity chromosomes in Fusarium.</title>
        <authorList>
            <person name="Ma L.J."/>
            <person name="van der Does H.C."/>
            <person name="Borkovich K.A."/>
            <person name="Coleman J.J."/>
            <person name="Daboussi M.J."/>
            <person name="Di Pietro A."/>
            <person name="Dufresne M."/>
            <person name="Freitag M."/>
            <person name="Grabherr M."/>
            <person name="Henrissat B."/>
            <person name="Houterman P.M."/>
            <person name="Kang S."/>
            <person name="Shim W.B."/>
            <person name="Woloshuk C."/>
            <person name="Xie X."/>
            <person name="Xu J.R."/>
            <person name="Antoniw J."/>
            <person name="Baker S.E."/>
            <person name="Bluhm B.H."/>
            <person name="Breakspear A."/>
            <person name="Brown D.W."/>
            <person name="Butchko R.A."/>
            <person name="Chapman S."/>
            <person name="Coulson R."/>
            <person name="Coutinho P.M."/>
            <person name="Danchin E.G."/>
            <person name="Diener A."/>
            <person name="Gale L.R."/>
            <person name="Gardiner D.M."/>
            <person name="Goff S."/>
            <person name="Hammond-Kosack K.E."/>
            <person name="Hilburn K."/>
            <person name="Hua-Van A."/>
            <person name="Jonkers W."/>
            <person name="Kazan K."/>
            <person name="Kodira C.D."/>
            <person name="Koehrsen M."/>
            <person name="Kumar L."/>
            <person name="Lee Y.H."/>
            <person name="Li L."/>
            <person name="Manners J.M."/>
            <person name="Miranda-Saavedra D."/>
            <person name="Mukherjee M."/>
            <person name="Park G."/>
            <person name="Park J."/>
            <person name="Park S.Y."/>
            <person name="Proctor R.H."/>
            <person name="Regev A."/>
            <person name="Ruiz-Roldan M.C."/>
            <person name="Sain D."/>
            <person name="Sakthikumar S."/>
            <person name="Sykes S."/>
            <person name="Schwartz D.C."/>
            <person name="Turgeon B.G."/>
            <person name="Wapinski I."/>
            <person name="Yoder O."/>
            <person name="Young S."/>
            <person name="Zeng Q."/>
            <person name="Zhou S."/>
            <person name="Galagan J."/>
            <person name="Cuomo C.A."/>
            <person name="Kistler H.C."/>
            <person name="Rep M."/>
        </authorList>
    </citation>
    <scope>GENOME REANNOTATION</scope>
    <source>
        <strain evidence="3">ATCC MYA-4620 / CBS 123657 / FGSC 9075 / NRRL 31084 / PH-1</strain>
        <strain evidence="2">PH-1 / ATCC MYA-4620 / FGSC 9075 / NRRL 31084</strain>
    </source>
</reference>